<reference evidence="2" key="1">
    <citation type="submission" date="2020-11" db="EMBL/GenBank/DDBJ databases">
        <authorList>
            <person name="Koelle M."/>
            <person name="Horta M.A.C."/>
            <person name="Nowrousian M."/>
            <person name="Ohm R.A."/>
            <person name="Benz P."/>
            <person name="Pilgard A."/>
        </authorList>
    </citation>
    <scope>NUCLEOTIDE SEQUENCE</scope>
    <source>
        <strain evidence="2">FPRL280</strain>
    </source>
</reference>
<feature type="region of interest" description="Disordered" evidence="1">
    <location>
        <begin position="197"/>
        <end position="234"/>
    </location>
</feature>
<proteinExistence type="predicted"/>
<reference evidence="2" key="2">
    <citation type="journal article" name="Front. Microbiol.">
        <title>Degradative Capacity of Two Strains of Rhodonia placenta: From Phenotype to Genotype.</title>
        <authorList>
            <person name="Kolle M."/>
            <person name="Horta M.A.C."/>
            <person name="Nowrousian M."/>
            <person name="Ohm R.A."/>
            <person name="Benz J.P."/>
            <person name="Pilgard A."/>
        </authorList>
    </citation>
    <scope>NUCLEOTIDE SEQUENCE</scope>
    <source>
        <strain evidence="2">FPRL280</strain>
    </source>
</reference>
<comment type="caution">
    <text evidence="2">The sequence shown here is derived from an EMBL/GenBank/DDBJ whole genome shotgun (WGS) entry which is preliminary data.</text>
</comment>
<evidence type="ECO:0000313" key="2">
    <source>
        <dbReference type="EMBL" id="KAF9822106.1"/>
    </source>
</evidence>
<dbReference type="AlphaFoldDB" id="A0A8H7U8N8"/>
<accession>A0A8H7U8N8</accession>
<protein>
    <submittedName>
        <fullName evidence="2">Uncharacterized protein</fullName>
    </submittedName>
</protein>
<sequence>MDSGMAFMGDSEAFMDVEPSQSYNPQIPSEPRTSVSQAGGIAEAVLTKMDHLYEEMRALVASVPQARDPFRDLLVKVHIRRPDRDAWTYLGRGIVSQEGAGQPGQSYRIVVRSAASKKIMTSFGEDAAVQAEKRGNFVVIGCVEGNRVVSWSLNAQNNSETLRLLASIDLACYSRKHLVTDPHNTHRRRITRIIKDDRKRRHKRRKDQDSMVAAFARTGLSSEAPEPLAGPSTI</sequence>
<dbReference type="EMBL" id="JADOXO010000001">
    <property type="protein sequence ID" value="KAF9822106.1"/>
    <property type="molecule type" value="Genomic_DNA"/>
</dbReference>
<evidence type="ECO:0000256" key="1">
    <source>
        <dbReference type="SAM" id="MobiDB-lite"/>
    </source>
</evidence>
<gene>
    <name evidence="2" type="ORF">IEO21_00100</name>
</gene>
<name>A0A8H7U8N8_9APHY</name>
<evidence type="ECO:0000313" key="3">
    <source>
        <dbReference type="Proteomes" id="UP000639403"/>
    </source>
</evidence>
<organism evidence="2 3">
    <name type="scientific">Rhodonia placenta</name>
    <dbReference type="NCBI Taxonomy" id="104341"/>
    <lineage>
        <taxon>Eukaryota</taxon>
        <taxon>Fungi</taxon>
        <taxon>Dikarya</taxon>
        <taxon>Basidiomycota</taxon>
        <taxon>Agaricomycotina</taxon>
        <taxon>Agaricomycetes</taxon>
        <taxon>Polyporales</taxon>
        <taxon>Adustoporiaceae</taxon>
        <taxon>Rhodonia</taxon>
    </lineage>
</organism>
<dbReference type="Proteomes" id="UP000639403">
    <property type="component" value="Unassembled WGS sequence"/>
</dbReference>